<evidence type="ECO:0000313" key="4">
    <source>
        <dbReference type="Proteomes" id="UP000007801"/>
    </source>
</evidence>
<protein>
    <submittedName>
        <fullName evidence="2">Uncharacterized protein, isoform A</fullName>
    </submittedName>
    <submittedName>
        <fullName evidence="3">Uncharacterized protein, isoform B</fullName>
    </submittedName>
</protein>
<dbReference type="OrthoDB" id="191037at2759"/>
<dbReference type="EMBL" id="CH902617">
    <property type="protein sequence ID" value="KPU79261.1"/>
    <property type="molecule type" value="Genomic_DNA"/>
</dbReference>
<dbReference type="InterPro" id="IPR015897">
    <property type="entry name" value="CHK_kinase-like"/>
</dbReference>
<dbReference type="PANTHER" id="PTHR11012:SF6">
    <property type="entry name" value="CHK DOMAIN OV1-RELATED"/>
    <property type="match status" value="1"/>
</dbReference>
<evidence type="ECO:0000259" key="1">
    <source>
        <dbReference type="SMART" id="SM00587"/>
    </source>
</evidence>
<dbReference type="eggNOG" id="ENOG502TK2X">
    <property type="taxonomic scope" value="Eukaryota"/>
</dbReference>
<dbReference type="AlphaFoldDB" id="A0A0N8P190"/>
<dbReference type="SMART" id="SM00587">
    <property type="entry name" value="CHK"/>
    <property type="match status" value="1"/>
</dbReference>
<dbReference type="PANTHER" id="PTHR11012">
    <property type="entry name" value="PROTEIN KINASE-LIKE DOMAIN-CONTAINING"/>
    <property type="match status" value="1"/>
</dbReference>
<dbReference type="InterPro" id="IPR004119">
    <property type="entry name" value="EcKL"/>
</dbReference>
<name>A0A0N8P190_DROAN</name>
<dbReference type="Gene3D" id="3.90.1200.10">
    <property type="match status" value="1"/>
</dbReference>
<dbReference type="GeneID" id="26515569"/>
<reference evidence="2 4" key="1">
    <citation type="journal article" date="2007" name="Nature">
        <title>Evolution of genes and genomes on the Drosophila phylogeny.</title>
        <authorList>
            <consortium name="Drosophila 12 Genomes Consortium"/>
            <person name="Clark A.G."/>
            <person name="Eisen M.B."/>
            <person name="Smith D.R."/>
            <person name="Bergman C.M."/>
            <person name="Oliver B."/>
            <person name="Markow T.A."/>
            <person name="Kaufman T.C."/>
            <person name="Kellis M."/>
            <person name="Gelbart W."/>
            <person name="Iyer V.N."/>
            <person name="Pollard D.A."/>
            <person name="Sackton T.B."/>
            <person name="Larracuente A.M."/>
            <person name="Singh N.D."/>
            <person name="Abad J.P."/>
            <person name="Abt D.N."/>
            <person name="Adryan B."/>
            <person name="Aguade M."/>
            <person name="Akashi H."/>
            <person name="Anderson W.W."/>
            <person name="Aquadro C.F."/>
            <person name="Ardell D.H."/>
            <person name="Arguello R."/>
            <person name="Artieri C.G."/>
            <person name="Barbash D.A."/>
            <person name="Barker D."/>
            <person name="Barsanti P."/>
            <person name="Batterham P."/>
            <person name="Batzoglou S."/>
            <person name="Begun D."/>
            <person name="Bhutkar A."/>
            <person name="Blanco E."/>
            <person name="Bosak S.A."/>
            <person name="Bradley R.K."/>
            <person name="Brand A.D."/>
            <person name="Brent M.R."/>
            <person name="Brooks A.N."/>
            <person name="Brown R.H."/>
            <person name="Butlin R.K."/>
            <person name="Caggese C."/>
            <person name="Calvi B.R."/>
            <person name="Bernardo de Carvalho A."/>
            <person name="Caspi A."/>
            <person name="Castrezana S."/>
            <person name="Celniker S.E."/>
            <person name="Chang J.L."/>
            <person name="Chapple C."/>
            <person name="Chatterji S."/>
            <person name="Chinwalla A."/>
            <person name="Civetta A."/>
            <person name="Clifton S.W."/>
            <person name="Comeron J.M."/>
            <person name="Costello J.C."/>
            <person name="Coyne J.A."/>
            <person name="Daub J."/>
            <person name="David R.G."/>
            <person name="Delcher A.L."/>
            <person name="Delehaunty K."/>
            <person name="Do C.B."/>
            <person name="Ebling H."/>
            <person name="Edwards K."/>
            <person name="Eickbush T."/>
            <person name="Evans J.D."/>
            <person name="Filipski A."/>
            <person name="Findeiss S."/>
            <person name="Freyhult E."/>
            <person name="Fulton L."/>
            <person name="Fulton R."/>
            <person name="Garcia A.C."/>
            <person name="Gardiner A."/>
            <person name="Garfield D.A."/>
            <person name="Garvin B.E."/>
            <person name="Gibson G."/>
            <person name="Gilbert D."/>
            <person name="Gnerre S."/>
            <person name="Godfrey J."/>
            <person name="Good R."/>
            <person name="Gotea V."/>
            <person name="Gravely B."/>
            <person name="Greenberg A.J."/>
            <person name="Griffiths-Jones S."/>
            <person name="Gross S."/>
            <person name="Guigo R."/>
            <person name="Gustafson E.A."/>
            <person name="Haerty W."/>
            <person name="Hahn M.W."/>
            <person name="Halligan D.L."/>
            <person name="Halpern A.L."/>
            <person name="Halter G.M."/>
            <person name="Han M.V."/>
            <person name="Heger A."/>
            <person name="Hillier L."/>
            <person name="Hinrichs A.S."/>
            <person name="Holmes I."/>
            <person name="Hoskins R.A."/>
            <person name="Hubisz M.J."/>
            <person name="Hultmark D."/>
            <person name="Huntley M.A."/>
            <person name="Jaffe D.B."/>
            <person name="Jagadeeshan S."/>
            <person name="Jeck W.R."/>
            <person name="Johnson J."/>
            <person name="Jones C.D."/>
            <person name="Jordan W.C."/>
            <person name="Karpen G.H."/>
            <person name="Kataoka E."/>
            <person name="Keightley P.D."/>
            <person name="Kheradpour P."/>
            <person name="Kirkness E.F."/>
            <person name="Koerich L.B."/>
            <person name="Kristiansen K."/>
            <person name="Kudrna D."/>
            <person name="Kulathinal R.J."/>
            <person name="Kumar S."/>
            <person name="Kwok R."/>
            <person name="Lander E."/>
            <person name="Langley C.H."/>
            <person name="Lapoint R."/>
            <person name="Lazzaro B.P."/>
            <person name="Lee S.J."/>
            <person name="Levesque L."/>
            <person name="Li R."/>
            <person name="Lin C.F."/>
            <person name="Lin M.F."/>
            <person name="Lindblad-Toh K."/>
            <person name="Llopart A."/>
            <person name="Long M."/>
            <person name="Low L."/>
            <person name="Lozovsky E."/>
            <person name="Lu J."/>
            <person name="Luo M."/>
            <person name="Machado C.A."/>
            <person name="Makalowski W."/>
            <person name="Marzo M."/>
            <person name="Matsuda M."/>
            <person name="Matzkin L."/>
            <person name="McAllister B."/>
            <person name="McBride C.S."/>
            <person name="McKernan B."/>
            <person name="McKernan K."/>
            <person name="Mendez-Lago M."/>
            <person name="Minx P."/>
            <person name="Mollenhauer M.U."/>
            <person name="Montooth K."/>
            <person name="Mount S.M."/>
            <person name="Mu X."/>
            <person name="Myers E."/>
            <person name="Negre B."/>
            <person name="Newfeld S."/>
            <person name="Nielsen R."/>
            <person name="Noor M.A."/>
            <person name="O'Grady P."/>
            <person name="Pachter L."/>
            <person name="Papaceit M."/>
            <person name="Parisi M.J."/>
            <person name="Parisi M."/>
            <person name="Parts L."/>
            <person name="Pedersen J.S."/>
            <person name="Pesole G."/>
            <person name="Phillippy A.M."/>
            <person name="Ponting C.P."/>
            <person name="Pop M."/>
            <person name="Porcelli D."/>
            <person name="Powell J.R."/>
            <person name="Prohaska S."/>
            <person name="Pruitt K."/>
            <person name="Puig M."/>
            <person name="Quesneville H."/>
            <person name="Ram K.R."/>
            <person name="Rand D."/>
            <person name="Rasmussen M.D."/>
            <person name="Reed L.K."/>
            <person name="Reenan R."/>
            <person name="Reily A."/>
            <person name="Remington K.A."/>
            <person name="Rieger T.T."/>
            <person name="Ritchie M.G."/>
            <person name="Robin C."/>
            <person name="Rogers Y.H."/>
            <person name="Rohde C."/>
            <person name="Rozas J."/>
            <person name="Rubenfield M.J."/>
            <person name="Ruiz A."/>
            <person name="Russo S."/>
            <person name="Salzberg S.L."/>
            <person name="Sanchez-Gracia A."/>
            <person name="Saranga D.J."/>
            <person name="Sato H."/>
            <person name="Schaeffer S.W."/>
            <person name="Schatz M.C."/>
            <person name="Schlenke T."/>
            <person name="Schwartz R."/>
            <person name="Segarra C."/>
            <person name="Singh R.S."/>
            <person name="Sirot L."/>
            <person name="Sirota M."/>
            <person name="Sisneros N.B."/>
            <person name="Smith C.D."/>
            <person name="Smith T.F."/>
            <person name="Spieth J."/>
            <person name="Stage D.E."/>
            <person name="Stark A."/>
            <person name="Stephan W."/>
            <person name="Strausberg R.L."/>
            <person name="Strempel S."/>
            <person name="Sturgill D."/>
            <person name="Sutton G."/>
            <person name="Sutton G.G."/>
            <person name="Tao W."/>
            <person name="Teichmann S."/>
            <person name="Tobari Y.N."/>
            <person name="Tomimura Y."/>
            <person name="Tsolas J.M."/>
            <person name="Valente V.L."/>
            <person name="Venter E."/>
            <person name="Venter J.C."/>
            <person name="Vicario S."/>
            <person name="Vieira F.G."/>
            <person name="Vilella A.J."/>
            <person name="Villasante A."/>
            <person name="Walenz B."/>
            <person name="Wang J."/>
            <person name="Wasserman M."/>
            <person name="Watts T."/>
            <person name="Wilson D."/>
            <person name="Wilson R.K."/>
            <person name="Wing R.A."/>
            <person name="Wolfner M.F."/>
            <person name="Wong A."/>
            <person name="Wong G.K."/>
            <person name="Wu C.I."/>
            <person name="Wu G."/>
            <person name="Yamamoto D."/>
            <person name="Yang H.P."/>
            <person name="Yang S.P."/>
            <person name="Yorke J.A."/>
            <person name="Yoshida K."/>
            <person name="Zdobnov E."/>
            <person name="Zhang P."/>
            <person name="Zhang Y."/>
            <person name="Zimin A.V."/>
            <person name="Baldwin J."/>
            <person name="Abdouelleil A."/>
            <person name="Abdulkadir J."/>
            <person name="Abebe A."/>
            <person name="Abera B."/>
            <person name="Abreu J."/>
            <person name="Acer S.C."/>
            <person name="Aftuck L."/>
            <person name="Alexander A."/>
            <person name="An P."/>
            <person name="Anderson E."/>
            <person name="Anderson S."/>
            <person name="Arachi H."/>
            <person name="Azer M."/>
            <person name="Bachantsang P."/>
            <person name="Barry A."/>
            <person name="Bayul T."/>
            <person name="Berlin A."/>
            <person name="Bessette D."/>
            <person name="Bloom T."/>
            <person name="Blye J."/>
            <person name="Boguslavskiy L."/>
            <person name="Bonnet C."/>
            <person name="Boukhgalter B."/>
            <person name="Bourzgui I."/>
            <person name="Brown A."/>
            <person name="Cahill P."/>
            <person name="Channer S."/>
            <person name="Cheshatsang Y."/>
            <person name="Chuda L."/>
            <person name="Citroen M."/>
            <person name="Collymore A."/>
            <person name="Cooke P."/>
            <person name="Costello M."/>
            <person name="D'Aco K."/>
            <person name="Daza R."/>
            <person name="De Haan G."/>
            <person name="DeGray S."/>
            <person name="DeMaso C."/>
            <person name="Dhargay N."/>
            <person name="Dooley K."/>
            <person name="Dooley E."/>
            <person name="Doricent M."/>
            <person name="Dorje P."/>
            <person name="Dorjee K."/>
            <person name="Dupes A."/>
            <person name="Elong R."/>
            <person name="Falk J."/>
            <person name="Farina A."/>
            <person name="Faro S."/>
            <person name="Ferguson D."/>
            <person name="Fisher S."/>
            <person name="Foley C.D."/>
            <person name="Franke A."/>
            <person name="Friedrich D."/>
            <person name="Gadbois L."/>
            <person name="Gearin G."/>
            <person name="Gearin C.R."/>
            <person name="Giannoukos G."/>
            <person name="Goode T."/>
            <person name="Graham J."/>
            <person name="Grandbois E."/>
            <person name="Grewal S."/>
            <person name="Gyaltsen K."/>
            <person name="Hafez N."/>
            <person name="Hagos B."/>
            <person name="Hall J."/>
            <person name="Henson C."/>
            <person name="Hollinger A."/>
            <person name="Honan T."/>
            <person name="Huard M.D."/>
            <person name="Hughes L."/>
            <person name="Hurhula B."/>
            <person name="Husby M.E."/>
            <person name="Kamat A."/>
            <person name="Kanga B."/>
            <person name="Kashin S."/>
            <person name="Khazanovich D."/>
            <person name="Kisner P."/>
            <person name="Lance K."/>
            <person name="Lara M."/>
            <person name="Lee W."/>
            <person name="Lennon N."/>
            <person name="Letendre F."/>
            <person name="LeVine R."/>
            <person name="Lipovsky A."/>
            <person name="Liu X."/>
            <person name="Liu J."/>
            <person name="Liu S."/>
            <person name="Lokyitsang T."/>
            <person name="Lokyitsang Y."/>
            <person name="Lubonja R."/>
            <person name="Lui A."/>
            <person name="MacDonald P."/>
            <person name="Magnisalis V."/>
            <person name="Maru K."/>
            <person name="Matthews C."/>
            <person name="McCusker W."/>
            <person name="McDonough S."/>
            <person name="Mehta T."/>
            <person name="Meldrim J."/>
            <person name="Meneus L."/>
            <person name="Mihai O."/>
            <person name="Mihalev A."/>
            <person name="Mihova T."/>
            <person name="Mittelman R."/>
            <person name="Mlenga V."/>
            <person name="Montmayeur A."/>
            <person name="Mulrain L."/>
            <person name="Navidi A."/>
            <person name="Naylor J."/>
            <person name="Negash T."/>
            <person name="Nguyen T."/>
            <person name="Nguyen N."/>
            <person name="Nicol R."/>
            <person name="Norbu C."/>
            <person name="Norbu N."/>
            <person name="Novod N."/>
            <person name="O'Neill B."/>
            <person name="Osman S."/>
            <person name="Markiewicz E."/>
            <person name="Oyono O.L."/>
            <person name="Patti C."/>
            <person name="Phunkhang P."/>
            <person name="Pierre F."/>
            <person name="Priest M."/>
            <person name="Raghuraman S."/>
            <person name="Rege F."/>
            <person name="Reyes R."/>
            <person name="Rise C."/>
            <person name="Rogov P."/>
            <person name="Ross K."/>
            <person name="Ryan E."/>
            <person name="Settipalli S."/>
            <person name="Shea T."/>
            <person name="Sherpa N."/>
            <person name="Shi L."/>
            <person name="Shih D."/>
            <person name="Sparrow T."/>
            <person name="Spaulding J."/>
            <person name="Stalker J."/>
            <person name="Stange-Thomann N."/>
            <person name="Stavropoulos S."/>
            <person name="Stone C."/>
            <person name="Strader C."/>
            <person name="Tesfaye S."/>
            <person name="Thomson T."/>
            <person name="Thoulutsang Y."/>
            <person name="Thoulutsang D."/>
            <person name="Topham K."/>
            <person name="Topping I."/>
            <person name="Tsamla T."/>
            <person name="Vassiliev H."/>
            <person name="Vo A."/>
            <person name="Wangchuk T."/>
            <person name="Wangdi T."/>
            <person name="Weiand M."/>
            <person name="Wilkinson J."/>
            <person name="Wilson A."/>
            <person name="Yadav S."/>
            <person name="Young G."/>
            <person name="Yu Q."/>
            <person name="Zembek L."/>
            <person name="Zhong D."/>
            <person name="Zimmer A."/>
            <person name="Zwirko Z."/>
            <person name="Jaffe D.B."/>
            <person name="Alvarez P."/>
            <person name="Brockman W."/>
            <person name="Butler J."/>
            <person name="Chin C."/>
            <person name="Gnerre S."/>
            <person name="Grabherr M."/>
            <person name="Kleber M."/>
            <person name="Mauceli E."/>
            <person name="MacCallum I."/>
        </authorList>
    </citation>
    <scope>NUCLEOTIDE SEQUENCE [LARGE SCALE GENOMIC DNA]</scope>
    <source>
        <strain evidence="2">TSC#14024-0371.13</strain>
        <strain evidence="4">Tucson 14024-0371.13</strain>
    </source>
</reference>
<dbReference type="STRING" id="7217.A0A0N8P190"/>
<keyword evidence="4" id="KW-1185">Reference proteome</keyword>
<evidence type="ECO:0000313" key="2">
    <source>
        <dbReference type="EMBL" id="KPU79260.1"/>
    </source>
</evidence>
<evidence type="ECO:0000313" key="3">
    <source>
        <dbReference type="EMBL" id="KPU79261.1"/>
    </source>
</evidence>
<gene>
    <name evidence="2" type="primary">Dana\GF28160</name>
    <name evidence="2" type="ORF">GF28160</name>
</gene>
<sequence length="410" mass="46722">MTDKVPEWLTAEVFEDVLRRNVDGFVKVRSFKPELGSGAGDNYATIMLRVKIEVELKDDKIDDVSYMVKLPHQVAIYKEMIKNSNIFDTERIMYKDVVPEMEAMYKEVGVDITFGAKSYDLKNAKSDYVVLEDLGPKGFKNASRLEGLDQIHTERVLKKLAQWHAASAVRVATKGPYPRAHTMGMFNPTTRPIMKDISKGMGAKFLKCCESFEGKEAYIEKVKALQPQVVDLVFDLFSNLKETEFNVLNHGDFWCNNIMFQYDDLGHITEVYLIDFQFPNYGTVAQDLTNFLISSTKLEDKLNKFDYYIKVYHDNLVEHLKILQYPKALPTLRDIHKSLFRSGVSGFAVASGGMAAVLMDPTEDASLENFVGSGSDGVDFQLQMFQNPRYRKHIEVVLPWLLNRGALDIN</sequence>
<accession>A0A0N8P190</accession>
<proteinExistence type="predicted"/>
<reference evidence="2" key="3">
    <citation type="submission" date="2015-10" db="EMBL/GenBank/DDBJ databases">
        <authorList>
            <consortium name="FlyBase"/>
        </authorList>
    </citation>
    <scope>NUCLEOTIDE SEQUENCE</scope>
    <source>
        <strain evidence="2">TSC#14024-0371.13</strain>
    </source>
</reference>
<feature type="domain" description="CHK kinase-like" evidence="1">
    <location>
        <begin position="129"/>
        <end position="322"/>
    </location>
</feature>
<dbReference type="InterPro" id="IPR011009">
    <property type="entry name" value="Kinase-like_dom_sf"/>
</dbReference>
<dbReference type="SUPFAM" id="SSF56112">
    <property type="entry name" value="Protein kinase-like (PK-like)"/>
    <property type="match status" value="1"/>
</dbReference>
<dbReference type="EMBL" id="CH902617">
    <property type="protein sequence ID" value="KPU79260.1"/>
    <property type="molecule type" value="Genomic_DNA"/>
</dbReference>
<dbReference type="KEGG" id="dan:26515569"/>
<organism evidence="2 4">
    <name type="scientific">Drosophila ananassae</name>
    <name type="common">Fruit fly</name>
    <dbReference type="NCBI Taxonomy" id="7217"/>
    <lineage>
        <taxon>Eukaryota</taxon>
        <taxon>Metazoa</taxon>
        <taxon>Ecdysozoa</taxon>
        <taxon>Arthropoda</taxon>
        <taxon>Hexapoda</taxon>
        <taxon>Insecta</taxon>
        <taxon>Pterygota</taxon>
        <taxon>Neoptera</taxon>
        <taxon>Endopterygota</taxon>
        <taxon>Diptera</taxon>
        <taxon>Brachycera</taxon>
        <taxon>Muscomorpha</taxon>
        <taxon>Ephydroidea</taxon>
        <taxon>Drosophilidae</taxon>
        <taxon>Drosophila</taxon>
        <taxon>Sophophora</taxon>
    </lineage>
</organism>
<dbReference type="Proteomes" id="UP000007801">
    <property type="component" value="Unassembled WGS sequence"/>
</dbReference>
<reference evidence="2" key="2">
    <citation type="journal article" date="2008" name="Bioinformatics">
        <title>Assembly reconciliation.</title>
        <authorList>
            <person name="Zimin A.V."/>
            <person name="Smith D.R."/>
            <person name="Sutton G."/>
            <person name="Yorke J.A."/>
        </authorList>
    </citation>
    <scope>NUCLEOTIDE SEQUENCE</scope>
    <source>
        <strain evidence="2">TSC#14024-0371.13</strain>
    </source>
</reference>
<dbReference type="Pfam" id="PF02958">
    <property type="entry name" value="EcKL"/>
    <property type="match status" value="1"/>
</dbReference>